<keyword evidence="2" id="KW-1185">Reference proteome</keyword>
<dbReference type="EMBL" id="JAJJMB010008385">
    <property type="protein sequence ID" value="KAI3923945.1"/>
    <property type="molecule type" value="Genomic_DNA"/>
</dbReference>
<evidence type="ECO:0000313" key="1">
    <source>
        <dbReference type="EMBL" id="KAI3923945.1"/>
    </source>
</evidence>
<dbReference type="Proteomes" id="UP001202328">
    <property type="component" value="Unassembled WGS sequence"/>
</dbReference>
<dbReference type="AlphaFoldDB" id="A0AAD4XLE5"/>
<protein>
    <submittedName>
        <fullName evidence="1">Uncharacterized protein</fullName>
    </submittedName>
</protein>
<accession>A0AAD4XLE5</accession>
<gene>
    <name evidence="1" type="ORF">MKW98_012734</name>
</gene>
<organism evidence="1 2">
    <name type="scientific">Papaver atlanticum</name>
    <dbReference type="NCBI Taxonomy" id="357466"/>
    <lineage>
        <taxon>Eukaryota</taxon>
        <taxon>Viridiplantae</taxon>
        <taxon>Streptophyta</taxon>
        <taxon>Embryophyta</taxon>
        <taxon>Tracheophyta</taxon>
        <taxon>Spermatophyta</taxon>
        <taxon>Magnoliopsida</taxon>
        <taxon>Ranunculales</taxon>
        <taxon>Papaveraceae</taxon>
        <taxon>Papaveroideae</taxon>
        <taxon>Papaver</taxon>
    </lineage>
</organism>
<comment type="caution">
    <text evidence="1">The sequence shown here is derived from an EMBL/GenBank/DDBJ whole genome shotgun (WGS) entry which is preliminary data.</text>
</comment>
<name>A0AAD4XLE5_9MAGN</name>
<sequence length="156" mass="17316">DLFIRNLQSVGLNAGSLRDLLELVRVDHAPLDEVILEDIRSEEPLLVIRTKAWFLRSSLHVRYLITTIEAAGVVVVEITRGITGYHFVTGGCPAAGTPIFSYSTPELQFCCILLYTGIRVGADEAVVAVKGDDSLHKSCWQIMPGINCMKKRKKFK</sequence>
<reference evidence="1" key="1">
    <citation type="submission" date="2022-04" db="EMBL/GenBank/DDBJ databases">
        <title>A functionally conserved STORR gene fusion in Papaver species that diverged 16.8 million years ago.</title>
        <authorList>
            <person name="Catania T."/>
        </authorList>
    </citation>
    <scope>NUCLEOTIDE SEQUENCE</scope>
    <source>
        <strain evidence="1">S-188037</strain>
    </source>
</reference>
<proteinExistence type="predicted"/>
<feature type="non-terminal residue" evidence="1">
    <location>
        <position position="156"/>
    </location>
</feature>
<evidence type="ECO:0000313" key="2">
    <source>
        <dbReference type="Proteomes" id="UP001202328"/>
    </source>
</evidence>